<dbReference type="OrthoDB" id="167809at2759"/>
<evidence type="ECO:0000313" key="2">
    <source>
        <dbReference type="Proteomes" id="UP000605986"/>
    </source>
</evidence>
<dbReference type="EMBL" id="JAADJG010000665">
    <property type="protein sequence ID" value="KAF4440055.1"/>
    <property type="molecule type" value="Genomic_DNA"/>
</dbReference>
<evidence type="ECO:0000313" key="1">
    <source>
        <dbReference type="EMBL" id="KAF4440055.1"/>
    </source>
</evidence>
<reference evidence="1" key="1">
    <citation type="submission" date="2020-01" db="EMBL/GenBank/DDBJ databases">
        <title>Identification and distribution of gene clusters putatively required for synthesis of sphingolipid metabolism inhibitors in phylogenetically diverse species of the filamentous fungus Fusarium.</title>
        <authorList>
            <person name="Kim H.-S."/>
            <person name="Busman M."/>
            <person name="Brown D.W."/>
            <person name="Divon H."/>
            <person name="Uhlig S."/>
            <person name="Proctor R.H."/>
        </authorList>
    </citation>
    <scope>NUCLEOTIDE SEQUENCE</scope>
    <source>
        <strain evidence="1">NRRL 53441</strain>
    </source>
</reference>
<proteinExistence type="predicted"/>
<gene>
    <name evidence="1" type="ORF">F53441_12377</name>
</gene>
<protein>
    <submittedName>
        <fullName evidence="1">Isochorismatase hydrolase</fullName>
    </submittedName>
</protein>
<dbReference type="Proteomes" id="UP000605986">
    <property type="component" value="Unassembled WGS sequence"/>
</dbReference>
<dbReference type="GO" id="GO:0016787">
    <property type="term" value="F:hydrolase activity"/>
    <property type="evidence" value="ECO:0007669"/>
    <property type="project" value="UniProtKB-KW"/>
</dbReference>
<keyword evidence="2" id="KW-1185">Reference proteome</keyword>
<sequence length="142" mass="15959">MWRLSDNRSRKTSLVVVDMQNYPLSPLIGRPPNSMGLGIVDKLVKDVIPVCRKADIPVVWLGWGVEDSDLDDMPLSIARGYDFPLDNNFVKPTFLGSIGAEIGHVECEDGEFIDAGRVMMRDQWNTELYSTLKEAKNRLSGF</sequence>
<name>A0A8H4NLY7_9HYPO</name>
<keyword evidence="1" id="KW-0378">Hydrolase</keyword>
<dbReference type="AlphaFoldDB" id="A0A8H4NLY7"/>
<organism evidence="1 2">
    <name type="scientific">Fusarium austroafricanum</name>
    <dbReference type="NCBI Taxonomy" id="2364996"/>
    <lineage>
        <taxon>Eukaryota</taxon>
        <taxon>Fungi</taxon>
        <taxon>Dikarya</taxon>
        <taxon>Ascomycota</taxon>
        <taxon>Pezizomycotina</taxon>
        <taxon>Sordariomycetes</taxon>
        <taxon>Hypocreomycetidae</taxon>
        <taxon>Hypocreales</taxon>
        <taxon>Nectriaceae</taxon>
        <taxon>Fusarium</taxon>
        <taxon>Fusarium concolor species complex</taxon>
    </lineage>
</organism>
<comment type="caution">
    <text evidence="1">The sequence shown here is derived from an EMBL/GenBank/DDBJ whole genome shotgun (WGS) entry which is preliminary data.</text>
</comment>
<dbReference type="Gene3D" id="3.40.50.850">
    <property type="entry name" value="Isochorismatase-like"/>
    <property type="match status" value="1"/>
</dbReference>
<accession>A0A8H4NLY7</accession>
<dbReference type="SUPFAM" id="SSF52499">
    <property type="entry name" value="Isochorismatase-like hydrolases"/>
    <property type="match status" value="1"/>
</dbReference>
<dbReference type="InterPro" id="IPR036380">
    <property type="entry name" value="Isochorismatase-like_sf"/>
</dbReference>